<organism evidence="4 5">
    <name type="scientific">Saguinus oedipus</name>
    <name type="common">Cotton-top tamarin</name>
    <name type="synonym">Oedipomidas oedipus</name>
    <dbReference type="NCBI Taxonomy" id="9490"/>
    <lineage>
        <taxon>Eukaryota</taxon>
        <taxon>Metazoa</taxon>
        <taxon>Chordata</taxon>
        <taxon>Craniata</taxon>
        <taxon>Vertebrata</taxon>
        <taxon>Euteleostomi</taxon>
        <taxon>Mammalia</taxon>
        <taxon>Eutheria</taxon>
        <taxon>Euarchontoglires</taxon>
        <taxon>Primates</taxon>
        <taxon>Haplorrhini</taxon>
        <taxon>Platyrrhini</taxon>
        <taxon>Cebidae</taxon>
        <taxon>Callitrichinae</taxon>
        <taxon>Saguinus</taxon>
    </lineage>
</organism>
<dbReference type="PANTHER" id="PTHR11711">
    <property type="entry name" value="ADP RIBOSYLATION FACTOR-RELATED"/>
    <property type="match status" value="1"/>
</dbReference>
<dbReference type="SUPFAM" id="SSF52540">
    <property type="entry name" value="P-loop containing nucleoside triphosphate hydrolases"/>
    <property type="match status" value="1"/>
</dbReference>
<dbReference type="EMBL" id="JASSZA010000005">
    <property type="protein sequence ID" value="KAK2111818.1"/>
    <property type="molecule type" value="Genomic_DNA"/>
</dbReference>
<accession>A0ABQ9VTE7</accession>
<comment type="caution">
    <text evidence="4">The sequence shown here is derived from an EMBL/GenBank/DDBJ whole genome shotgun (WGS) entry which is preliminary data.</text>
</comment>
<protein>
    <submittedName>
        <fullName evidence="4">ADP-ribosylation factor-like protein 5C</fullName>
    </submittedName>
</protein>
<keyword evidence="5" id="KW-1185">Reference proteome</keyword>
<evidence type="ECO:0000256" key="3">
    <source>
        <dbReference type="SAM" id="MobiDB-lite"/>
    </source>
</evidence>
<evidence type="ECO:0000256" key="2">
    <source>
        <dbReference type="ARBA" id="ARBA00023134"/>
    </source>
</evidence>
<keyword evidence="2" id="KW-0342">GTP-binding</keyword>
<dbReference type="SMART" id="SM00177">
    <property type="entry name" value="ARF"/>
    <property type="match status" value="1"/>
</dbReference>
<reference evidence="4 5" key="1">
    <citation type="submission" date="2023-05" db="EMBL/GenBank/DDBJ databases">
        <title>B98-5 Cell Line De Novo Hybrid Assembly: An Optical Mapping Approach.</title>
        <authorList>
            <person name="Kananen K."/>
            <person name="Auerbach J.A."/>
            <person name="Kautto E."/>
            <person name="Blachly J.S."/>
        </authorList>
    </citation>
    <scope>NUCLEOTIDE SEQUENCE [LARGE SCALE GENOMIC DNA]</scope>
    <source>
        <strain evidence="4">B95-8</strain>
        <tissue evidence="4">Cell line</tissue>
    </source>
</reference>
<proteinExistence type="predicted"/>
<sequence length="174" mass="18998">LTNEMVHTCSTIGSNVEEIIPRKTHFLMWDLFSIFVIDSTDRNWLLTAREELYKMLAHKDASVLIFANKQDVKDSMNLVKISQFLTLSTIKDHSWHIQGCCALTGAGIWLTVGSWAKPIGHLPAVEMLWFALGAGDLRAGDLKAVILLGYADSSCSSLPSGCKPGSSGSQAMAN</sequence>
<gene>
    <name evidence="4" type="primary">ARL5C</name>
    <name evidence="4" type="ORF">P7K49_011564</name>
</gene>
<name>A0ABQ9VTE7_SAGOE</name>
<dbReference type="Pfam" id="PF00025">
    <property type="entry name" value="Arf"/>
    <property type="match status" value="1"/>
</dbReference>
<keyword evidence="1" id="KW-0547">Nucleotide-binding</keyword>
<feature type="non-terminal residue" evidence="4">
    <location>
        <position position="1"/>
    </location>
</feature>
<dbReference type="InterPro" id="IPR027417">
    <property type="entry name" value="P-loop_NTPase"/>
</dbReference>
<dbReference type="InterPro" id="IPR024156">
    <property type="entry name" value="Small_GTPase_ARF"/>
</dbReference>
<evidence type="ECO:0000313" key="4">
    <source>
        <dbReference type="EMBL" id="KAK2111818.1"/>
    </source>
</evidence>
<dbReference type="Gene3D" id="3.40.50.300">
    <property type="entry name" value="P-loop containing nucleotide triphosphate hydrolases"/>
    <property type="match status" value="1"/>
</dbReference>
<feature type="region of interest" description="Disordered" evidence="3">
    <location>
        <begin position="155"/>
        <end position="174"/>
    </location>
</feature>
<evidence type="ECO:0000256" key="1">
    <source>
        <dbReference type="ARBA" id="ARBA00022741"/>
    </source>
</evidence>
<evidence type="ECO:0000313" key="5">
    <source>
        <dbReference type="Proteomes" id="UP001266305"/>
    </source>
</evidence>
<dbReference type="InterPro" id="IPR006689">
    <property type="entry name" value="Small_GTPase_ARF/SAR"/>
</dbReference>
<dbReference type="Proteomes" id="UP001266305">
    <property type="component" value="Unassembled WGS sequence"/>
</dbReference>